<reference evidence="13" key="1">
    <citation type="submission" date="2016-11" db="EMBL/GenBank/DDBJ databases">
        <authorList>
            <person name="Varghese N."/>
            <person name="Submissions S."/>
        </authorList>
    </citation>
    <scope>NUCLEOTIDE SEQUENCE [LARGE SCALE GENOMIC DNA]</scope>
    <source>
        <strain evidence="13">DSM 19514</strain>
    </source>
</reference>
<dbReference type="InterPro" id="IPR001173">
    <property type="entry name" value="Glyco_trans_2-like"/>
</dbReference>
<evidence type="ECO:0000256" key="10">
    <source>
        <dbReference type="ARBA" id="ARBA00048997"/>
    </source>
</evidence>
<comment type="similarity">
    <text evidence="3">Belongs to the glycosyltransferase 2 family.</text>
</comment>
<comment type="catalytic activity">
    <reaction evidence="10">
        <text>an NDP-alpha-D-glucose + (2R)-3-phosphoglycerate = (2R)-2-O-(alpha-D-glucopyranosyl)-3-phospho-glycerate + a ribonucleoside 5'-diphosphate + H(+)</text>
        <dbReference type="Rhea" id="RHEA:47244"/>
        <dbReference type="ChEBI" id="CHEBI:15378"/>
        <dbReference type="ChEBI" id="CHEBI:57930"/>
        <dbReference type="ChEBI" id="CHEBI:58272"/>
        <dbReference type="ChEBI" id="CHEBI:62600"/>
        <dbReference type="ChEBI" id="CHEBI:76533"/>
        <dbReference type="EC" id="2.4.1.266"/>
    </reaction>
    <physiologicalReaction direction="left-to-right" evidence="10">
        <dbReference type="Rhea" id="RHEA:47245"/>
    </physiologicalReaction>
</comment>
<evidence type="ECO:0000256" key="1">
    <source>
        <dbReference type="ARBA" id="ARBA00001936"/>
    </source>
</evidence>
<evidence type="ECO:0000256" key="6">
    <source>
        <dbReference type="ARBA" id="ARBA00022842"/>
    </source>
</evidence>
<dbReference type="Proteomes" id="UP000184295">
    <property type="component" value="Unassembled WGS sequence"/>
</dbReference>
<evidence type="ECO:0000259" key="11">
    <source>
        <dbReference type="Pfam" id="PF00535"/>
    </source>
</evidence>
<dbReference type="SUPFAM" id="SSF53448">
    <property type="entry name" value="Nucleotide-diphospho-sugar transferases"/>
    <property type="match status" value="1"/>
</dbReference>
<dbReference type="EC" id="2.4.1.266" evidence="7"/>
<dbReference type="PANTHER" id="PTHR48090">
    <property type="entry name" value="UNDECAPRENYL-PHOSPHATE 4-DEOXY-4-FORMAMIDO-L-ARABINOSE TRANSFERASE-RELATED"/>
    <property type="match status" value="1"/>
</dbReference>
<dbReference type="InterPro" id="IPR050256">
    <property type="entry name" value="Glycosyltransferase_2"/>
</dbReference>
<comment type="cofactor">
    <cofactor evidence="2">
        <name>Mg(2+)</name>
        <dbReference type="ChEBI" id="CHEBI:18420"/>
    </cofactor>
</comment>
<dbReference type="OrthoDB" id="5011697at2"/>
<evidence type="ECO:0000256" key="9">
    <source>
        <dbReference type="ARBA" id="ARBA00048689"/>
    </source>
</evidence>
<dbReference type="AlphaFoldDB" id="A0A1M4TJZ5"/>
<keyword evidence="13" id="KW-1185">Reference proteome</keyword>
<dbReference type="RefSeq" id="WP_072788684.1">
    <property type="nucleotide sequence ID" value="NZ_FQUL01000005.1"/>
</dbReference>
<evidence type="ECO:0000256" key="2">
    <source>
        <dbReference type="ARBA" id="ARBA00001946"/>
    </source>
</evidence>
<dbReference type="STRING" id="1121881.SAMN02745225_00648"/>
<evidence type="ECO:0000256" key="7">
    <source>
        <dbReference type="ARBA" id="ARBA00039022"/>
    </source>
</evidence>
<sequence length="260" mass="28960">MNRHLSVTLVIPARNEESGLLALLPNFLGDNAVDTPFDLSVTVVSDHSTDRTVEVAKSFGAYVVEVPEFMPCGKGEALHFGLHRSYNADIYVTCDADLTDFTLDHIVRLVEPLVRDEDTVMARASYSYQDESGEDASTHRVTRLMARPLLAIFFPELAALQSPLAGEVALRARFLKEISFLSGYAVDAGLLIDTYLSYGIDGIKQVDLGVKNHRHHGLDILSLQAREVAYAILYKANRISLAEIEKDREFPFELDPEYLN</sequence>
<keyword evidence="4" id="KW-0328">Glycosyltransferase</keyword>
<keyword evidence="5" id="KW-0808">Transferase</keyword>
<feature type="domain" description="Glycosyltransferase 2-like" evidence="11">
    <location>
        <begin position="9"/>
        <end position="141"/>
    </location>
</feature>
<evidence type="ECO:0000313" key="13">
    <source>
        <dbReference type="Proteomes" id="UP000184295"/>
    </source>
</evidence>
<name>A0A1M4TJZ5_9ACTN</name>
<dbReference type="GO" id="GO:0016757">
    <property type="term" value="F:glycosyltransferase activity"/>
    <property type="evidence" value="ECO:0007669"/>
    <property type="project" value="UniProtKB-KW"/>
</dbReference>
<evidence type="ECO:0000313" key="12">
    <source>
        <dbReference type="EMBL" id="SHE44684.1"/>
    </source>
</evidence>
<organism evidence="12 13">
    <name type="scientific">Ferrithrix thermotolerans DSM 19514</name>
    <dbReference type="NCBI Taxonomy" id="1121881"/>
    <lineage>
        <taxon>Bacteria</taxon>
        <taxon>Bacillati</taxon>
        <taxon>Actinomycetota</taxon>
        <taxon>Acidimicrobiia</taxon>
        <taxon>Acidimicrobiales</taxon>
        <taxon>Acidimicrobiaceae</taxon>
        <taxon>Ferrithrix</taxon>
    </lineage>
</organism>
<protein>
    <recommendedName>
        <fullName evidence="8">Glucosyl-3-phosphoglycerate synthase</fullName>
        <ecNumber evidence="7">2.4.1.266</ecNumber>
    </recommendedName>
</protein>
<evidence type="ECO:0000256" key="5">
    <source>
        <dbReference type="ARBA" id="ARBA00022679"/>
    </source>
</evidence>
<dbReference type="EMBL" id="FQUL01000005">
    <property type="protein sequence ID" value="SHE44684.1"/>
    <property type="molecule type" value="Genomic_DNA"/>
</dbReference>
<dbReference type="PANTHER" id="PTHR48090:SF10">
    <property type="entry name" value="GLUCOSYL-3-PHOSPHOGLYCERATE SYNTHASE"/>
    <property type="match status" value="1"/>
</dbReference>
<evidence type="ECO:0000256" key="4">
    <source>
        <dbReference type="ARBA" id="ARBA00022676"/>
    </source>
</evidence>
<evidence type="ECO:0000256" key="8">
    <source>
        <dbReference type="ARBA" id="ARBA00040894"/>
    </source>
</evidence>
<dbReference type="InterPro" id="IPR029044">
    <property type="entry name" value="Nucleotide-diphossugar_trans"/>
</dbReference>
<accession>A0A1M4TJZ5</accession>
<keyword evidence="6" id="KW-0460">Magnesium</keyword>
<gene>
    <name evidence="12" type="ORF">SAMN02745225_00648</name>
</gene>
<comment type="catalytic activity">
    <reaction evidence="9">
        <text>(2R)-3-phosphoglycerate + UDP-alpha-D-glucose = (2R)-2-O-(alpha-D-glucopyranosyl)-3-phospho-glycerate + UDP + H(+)</text>
        <dbReference type="Rhea" id="RHEA:31319"/>
        <dbReference type="ChEBI" id="CHEBI:15378"/>
        <dbReference type="ChEBI" id="CHEBI:58223"/>
        <dbReference type="ChEBI" id="CHEBI:58272"/>
        <dbReference type="ChEBI" id="CHEBI:58885"/>
        <dbReference type="ChEBI" id="CHEBI:62600"/>
        <dbReference type="EC" id="2.4.1.266"/>
    </reaction>
    <physiologicalReaction direction="left-to-right" evidence="9">
        <dbReference type="Rhea" id="RHEA:31320"/>
    </physiologicalReaction>
</comment>
<proteinExistence type="inferred from homology"/>
<comment type="cofactor">
    <cofactor evidence="1">
        <name>Mn(2+)</name>
        <dbReference type="ChEBI" id="CHEBI:29035"/>
    </cofactor>
</comment>
<dbReference type="Gene3D" id="3.90.550.10">
    <property type="entry name" value="Spore Coat Polysaccharide Biosynthesis Protein SpsA, Chain A"/>
    <property type="match status" value="1"/>
</dbReference>
<dbReference type="Pfam" id="PF00535">
    <property type="entry name" value="Glycos_transf_2"/>
    <property type="match status" value="1"/>
</dbReference>
<evidence type="ECO:0000256" key="3">
    <source>
        <dbReference type="ARBA" id="ARBA00006739"/>
    </source>
</evidence>